<protein>
    <recommendedName>
        <fullName evidence="4">COMM domain-containing protein 4</fullName>
    </recommendedName>
</protein>
<sequence length="255" mass="27835">MSKHFAKVTGGVVKFVGGGDKIVPFAVNNKIAVERLLFLYVKKCNEVDCLVGRVVAIATAGKEVSKSKKFKFCSDGDCPLWALAALHALSSVPAALFRTLLQHVMEEQPDDGIMEILKDTSLSSRDECARAAAVIRWVVQQSCACACTGAQLTRDLLVLGVPRTHASALADAVDNYRPEHVAHVEANGFMINKLTDVTTTPGPEGTVDTFTLTLHSNDVFTGEQQKKELLIEKSQAMNLLEDLKKAYKKMEEVEE</sequence>
<dbReference type="Proteomes" id="UP001153321">
    <property type="component" value="Chromosome 12"/>
</dbReference>
<name>A0A9P0MYH5_SPOLI</name>
<dbReference type="AlphaFoldDB" id="A0A9P0MYH5"/>
<proteinExistence type="predicted"/>
<keyword evidence="1" id="KW-0175">Coiled coil</keyword>
<dbReference type="EMBL" id="LR824543">
    <property type="protein sequence ID" value="CAH1635929.1"/>
    <property type="molecule type" value="Genomic_DNA"/>
</dbReference>
<evidence type="ECO:0000313" key="2">
    <source>
        <dbReference type="EMBL" id="CAH1635929.1"/>
    </source>
</evidence>
<dbReference type="Pfam" id="PF21672">
    <property type="entry name" value="COMM_HN"/>
    <property type="match status" value="1"/>
</dbReference>
<accession>A0A9P0MYH5</accession>
<evidence type="ECO:0000256" key="1">
    <source>
        <dbReference type="SAM" id="Coils"/>
    </source>
</evidence>
<feature type="coiled-coil region" evidence="1">
    <location>
        <begin position="226"/>
        <end position="253"/>
    </location>
</feature>
<dbReference type="InterPro" id="IPR047155">
    <property type="entry name" value="COMMD4/6/7/8"/>
</dbReference>
<evidence type="ECO:0000313" key="3">
    <source>
        <dbReference type="Proteomes" id="UP001153321"/>
    </source>
</evidence>
<organism evidence="2 3">
    <name type="scientific">Spodoptera littoralis</name>
    <name type="common">Egyptian cotton leafworm</name>
    <dbReference type="NCBI Taxonomy" id="7109"/>
    <lineage>
        <taxon>Eukaryota</taxon>
        <taxon>Metazoa</taxon>
        <taxon>Ecdysozoa</taxon>
        <taxon>Arthropoda</taxon>
        <taxon>Hexapoda</taxon>
        <taxon>Insecta</taxon>
        <taxon>Pterygota</taxon>
        <taxon>Neoptera</taxon>
        <taxon>Endopterygota</taxon>
        <taxon>Lepidoptera</taxon>
        <taxon>Glossata</taxon>
        <taxon>Ditrysia</taxon>
        <taxon>Noctuoidea</taxon>
        <taxon>Noctuidae</taxon>
        <taxon>Amphipyrinae</taxon>
        <taxon>Spodoptera</taxon>
    </lineage>
</organism>
<reference evidence="2" key="1">
    <citation type="submission" date="2022-02" db="EMBL/GenBank/DDBJ databases">
        <authorList>
            <person name="King R."/>
        </authorList>
    </citation>
    <scope>NUCLEOTIDE SEQUENCE</scope>
</reference>
<keyword evidence="3" id="KW-1185">Reference proteome</keyword>
<gene>
    <name evidence="2" type="ORF">SPLIT_LOCUS1291</name>
</gene>
<dbReference type="PANTHER" id="PTHR16231:SF4">
    <property type="entry name" value="COMM DOMAIN-CONTAINING PROTEIN 4"/>
    <property type="match status" value="1"/>
</dbReference>
<dbReference type="PANTHER" id="PTHR16231">
    <property type="entry name" value="COMM DOMAIN-CONTAINING PROTEIN 4-8 FAMILY MEMBER"/>
    <property type="match status" value="1"/>
</dbReference>
<evidence type="ECO:0008006" key="4">
    <source>
        <dbReference type="Google" id="ProtNLM"/>
    </source>
</evidence>